<keyword evidence="1" id="KW-1133">Transmembrane helix</keyword>
<dbReference type="Pfam" id="PF10825">
    <property type="entry name" value="DUF2752"/>
    <property type="match status" value="1"/>
</dbReference>
<keyword evidence="1" id="KW-0812">Transmembrane</keyword>
<dbReference type="InterPro" id="IPR021215">
    <property type="entry name" value="DUF2752"/>
</dbReference>
<evidence type="ECO:0000313" key="2">
    <source>
        <dbReference type="EMBL" id="BAC07632.1"/>
    </source>
</evidence>
<feature type="transmembrane region" description="Helical" evidence="1">
    <location>
        <begin position="85"/>
        <end position="105"/>
    </location>
</feature>
<name>Q8DMN2_THEVB</name>
<feature type="transmembrane region" description="Helical" evidence="1">
    <location>
        <begin position="20"/>
        <end position="39"/>
    </location>
</feature>
<evidence type="ECO:0000256" key="1">
    <source>
        <dbReference type="SAM" id="Phobius"/>
    </source>
</evidence>
<dbReference type="KEGG" id="tel:tll0079"/>
<dbReference type="AlphaFoldDB" id="Q8DMN2"/>
<dbReference type="Proteomes" id="UP000000440">
    <property type="component" value="Chromosome"/>
</dbReference>
<feature type="transmembrane region" description="Helical" evidence="1">
    <location>
        <begin position="126"/>
        <end position="145"/>
    </location>
</feature>
<keyword evidence="1" id="KW-0472">Membrane</keyword>
<dbReference type="eggNOG" id="ENOG503325J">
    <property type="taxonomic scope" value="Bacteria"/>
</dbReference>
<protein>
    <submittedName>
        <fullName evidence="2">Tll0079 protein</fullName>
    </submittedName>
</protein>
<accession>Q8DMN2</accession>
<gene>
    <name evidence="2" type="ordered locus">tll0079</name>
</gene>
<dbReference type="PATRIC" id="fig|197221.4.peg.81"/>
<sequence length="163" mass="18646">MLRNPMLRFSDAVLSKQERLSRWGFLGLTTAPLVGAALFNHTGTPPFLRCPFWATTGIPCPGCGLTRSFMAIARGDVTDALRMHLFGPILFLAFTVAAVFIAIELRVGRRLRQTPFRYINERLQNWWWLGAIYLGYYGLRLYSLLHTGEFYINPLERLVTKFS</sequence>
<keyword evidence="3" id="KW-1185">Reference proteome</keyword>
<dbReference type="EMBL" id="BA000039">
    <property type="protein sequence ID" value="BAC07632.1"/>
    <property type="molecule type" value="Genomic_DNA"/>
</dbReference>
<dbReference type="STRING" id="197221.gene:10746657"/>
<dbReference type="EnsemblBacteria" id="BAC07632">
    <property type="protein sequence ID" value="BAC07632"/>
    <property type="gene ID" value="BAC07632"/>
</dbReference>
<proteinExistence type="predicted"/>
<evidence type="ECO:0000313" key="3">
    <source>
        <dbReference type="Proteomes" id="UP000000440"/>
    </source>
</evidence>
<reference evidence="2 3" key="1">
    <citation type="journal article" date="2002" name="DNA Res.">
        <title>Complete genome structure of the thermophilic cyanobacterium Thermosynechococcus elongatus BP-1.</title>
        <authorList>
            <person name="Nakamura Y."/>
            <person name="Kaneko T."/>
            <person name="Sato S."/>
            <person name="Ikeuchi M."/>
            <person name="Katoh H."/>
            <person name="Sasamoto S."/>
            <person name="Watanabe A."/>
            <person name="Iriguchi M."/>
            <person name="Kawashima K."/>
            <person name="Kimura T."/>
            <person name="Kishida Y."/>
            <person name="Kiyokawa C."/>
            <person name="Kohara M."/>
            <person name="Matsumoto M."/>
            <person name="Matsuno A."/>
            <person name="Nakazaki N."/>
            <person name="Shimpo S."/>
            <person name="Sugimoto M."/>
            <person name="Takeuchi C."/>
            <person name="Yamada M."/>
            <person name="Tabata S."/>
        </authorList>
    </citation>
    <scope>NUCLEOTIDE SEQUENCE [LARGE SCALE GENOMIC DNA]</scope>
    <source>
        <strain evidence="3">IAM M-273 / NIES-2133 / BP-1</strain>
    </source>
</reference>
<organism evidence="2 3">
    <name type="scientific">Thermosynechococcus vestitus (strain NIES-2133 / IAM M-273 / BP-1)</name>
    <dbReference type="NCBI Taxonomy" id="197221"/>
    <lineage>
        <taxon>Bacteria</taxon>
        <taxon>Bacillati</taxon>
        <taxon>Cyanobacteriota</taxon>
        <taxon>Cyanophyceae</taxon>
        <taxon>Acaryochloridales</taxon>
        <taxon>Thermosynechococcaceae</taxon>
        <taxon>Thermosynechococcus</taxon>
    </lineage>
</organism>